<evidence type="ECO:0000256" key="6">
    <source>
        <dbReference type="RuleBase" id="RU365089"/>
    </source>
</evidence>
<dbReference type="Proteomes" id="UP000195221">
    <property type="component" value="Unassembled WGS sequence"/>
</dbReference>
<comment type="function">
    <text evidence="1 6">Required for the transposition of the insertion element.</text>
</comment>
<evidence type="ECO:0000256" key="7">
    <source>
        <dbReference type="SAM" id="MobiDB-lite"/>
    </source>
</evidence>
<proteinExistence type="inferred from homology"/>
<organism evidence="8 9">
    <name type="scientific">Caballeronia sordidicola</name>
    <name type="common">Burkholderia sordidicola</name>
    <dbReference type="NCBI Taxonomy" id="196367"/>
    <lineage>
        <taxon>Bacteria</taxon>
        <taxon>Pseudomonadati</taxon>
        <taxon>Pseudomonadota</taxon>
        <taxon>Betaproteobacteria</taxon>
        <taxon>Burkholderiales</taxon>
        <taxon>Burkholderiaceae</taxon>
        <taxon>Caballeronia</taxon>
    </lineage>
</organism>
<keyword evidence="4 6" id="KW-0238">DNA-binding</keyword>
<comment type="caution">
    <text evidence="8">The sequence shown here is derived from an EMBL/GenBank/DDBJ whole genome shotgun (WGS) entry which is preliminary data.</text>
</comment>
<comment type="similarity">
    <text evidence="2 6">Belongs to the transposase mutator family.</text>
</comment>
<evidence type="ECO:0000256" key="3">
    <source>
        <dbReference type="ARBA" id="ARBA00022578"/>
    </source>
</evidence>
<dbReference type="PANTHER" id="PTHR33217:SF9">
    <property type="entry name" value="MUTATOR FAMILY TRANSPOSASE"/>
    <property type="match status" value="1"/>
</dbReference>
<evidence type="ECO:0000256" key="4">
    <source>
        <dbReference type="ARBA" id="ARBA00023125"/>
    </source>
</evidence>
<evidence type="ECO:0000256" key="1">
    <source>
        <dbReference type="ARBA" id="ARBA00002190"/>
    </source>
</evidence>
<dbReference type="InterPro" id="IPR001207">
    <property type="entry name" value="Transposase_mutator"/>
</dbReference>
<protein>
    <recommendedName>
        <fullName evidence="6">Mutator family transposase</fullName>
    </recommendedName>
</protein>
<sequence>MKKVTEETSAGKSEARPSGLDDLIQQGARQIIQQAIEVELTTLLERYDNVKTLDGRRAVIRNGYLPEREVVTAIGPITVKVPKVRDRSGSGVKFNSNIVPSYVRKSPRVSAALPWLYLLGVSTGDMGEALSVLLGEEAKGLSPNVVSRLKAQWADEHALWNQRDLSNSRWVYWWAYGIHTGLRSDDSDGQCLLVIIGVKPDGTKERMAIGDGFRESKDAWCELLLDRTRSTRRSTARGRRWGNGAVGSIGRSVPEDATPALLVSQDWKHSQCVAQIAAWSGQSWPAGDLASRHTRRSTRGLQPLY</sequence>
<accession>A0A2C9XV06</accession>
<dbReference type="EMBL" id="NBTZ01000144">
    <property type="protein sequence ID" value="OTP67896.1"/>
    <property type="molecule type" value="Genomic_DNA"/>
</dbReference>
<evidence type="ECO:0000313" key="8">
    <source>
        <dbReference type="EMBL" id="OTP67896.1"/>
    </source>
</evidence>
<dbReference type="PANTHER" id="PTHR33217">
    <property type="entry name" value="TRANSPOSASE FOR INSERTION SEQUENCE ELEMENT IS1081"/>
    <property type="match status" value="1"/>
</dbReference>
<dbReference type="GO" id="GO:0004803">
    <property type="term" value="F:transposase activity"/>
    <property type="evidence" value="ECO:0007669"/>
    <property type="project" value="UniProtKB-UniRule"/>
</dbReference>
<gene>
    <name evidence="8" type="ORF">PAMC26577_35255</name>
</gene>
<dbReference type="GO" id="GO:0003677">
    <property type="term" value="F:DNA binding"/>
    <property type="evidence" value="ECO:0007669"/>
    <property type="project" value="UniProtKB-UniRule"/>
</dbReference>
<evidence type="ECO:0000256" key="2">
    <source>
        <dbReference type="ARBA" id="ARBA00010961"/>
    </source>
</evidence>
<feature type="region of interest" description="Disordered" evidence="7">
    <location>
        <begin position="285"/>
        <end position="305"/>
    </location>
</feature>
<name>A0A2C9XV06_CABSO</name>
<evidence type="ECO:0000313" key="9">
    <source>
        <dbReference type="Proteomes" id="UP000195221"/>
    </source>
</evidence>
<keyword evidence="3 6" id="KW-0815">Transposition</keyword>
<dbReference type="GO" id="GO:0006313">
    <property type="term" value="P:DNA transposition"/>
    <property type="evidence" value="ECO:0007669"/>
    <property type="project" value="UniProtKB-UniRule"/>
</dbReference>
<keyword evidence="5 6" id="KW-0233">DNA recombination</keyword>
<reference evidence="8 9" key="1">
    <citation type="submission" date="2017-03" db="EMBL/GenBank/DDBJ databases">
        <title>Genome analysis of strain PAMC 26577.</title>
        <authorList>
            <person name="Oh H.-M."/>
            <person name="Yang J.-A."/>
        </authorList>
    </citation>
    <scope>NUCLEOTIDE SEQUENCE [LARGE SCALE GENOMIC DNA]</scope>
    <source>
        <strain evidence="8 9">PAMC 26577</strain>
    </source>
</reference>
<evidence type="ECO:0000256" key="5">
    <source>
        <dbReference type="ARBA" id="ARBA00023172"/>
    </source>
</evidence>
<dbReference type="AlphaFoldDB" id="A0A2C9XV06"/>
<dbReference type="Pfam" id="PF00872">
    <property type="entry name" value="Transposase_mut"/>
    <property type="match status" value="1"/>
</dbReference>
<keyword evidence="6" id="KW-0814">Transposable element</keyword>